<dbReference type="InterPro" id="IPR006553">
    <property type="entry name" value="Leu-rich_rpt_Cys-con_subtyp"/>
</dbReference>
<dbReference type="Pfam" id="PF23598">
    <property type="entry name" value="LRR_14"/>
    <property type="match status" value="3"/>
</dbReference>
<protein>
    <recommendedName>
        <fullName evidence="4">TIR domain-containing protein</fullName>
    </recommendedName>
</protein>
<dbReference type="EMBL" id="JBGMDY010000002">
    <property type="protein sequence ID" value="KAL2344247.1"/>
    <property type="molecule type" value="Genomic_DNA"/>
</dbReference>
<dbReference type="InterPro" id="IPR002182">
    <property type="entry name" value="NB-ARC"/>
</dbReference>
<dbReference type="Gene3D" id="3.80.10.10">
    <property type="entry name" value="Ribonuclease Inhibitor"/>
    <property type="match status" value="4"/>
</dbReference>
<keyword evidence="2" id="KW-0677">Repeat</keyword>
<dbReference type="InterPro" id="IPR055414">
    <property type="entry name" value="LRR_R13L4/SHOC2-like"/>
</dbReference>
<dbReference type="InterPro" id="IPR027417">
    <property type="entry name" value="P-loop_NTPase"/>
</dbReference>
<dbReference type="InterPro" id="IPR003591">
    <property type="entry name" value="Leu-rich_rpt_typical-subtyp"/>
</dbReference>
<evidence type="ECO:0000313" key="6">
    <source>
        <dbReference type="Proteomes" id="UP001603857"/>
    </source>
</evidence>
<reference evidence="5 6" key="1">
    <citation type="submission" date="2024-08" db="EMBL/GenBank/DDBJ databases">
        <title>Insights into the chromosomal genome structure of Flemingia macrophylla.</title>
        <authorList>
            <person name="Ding Y."/>
            <person name="Zhao Y."/>
            <person name="Bi W."/>
            <person name="Wu M."/>
            <person name="Zhao G."/>
            <person name="Gong Y."/>
            <person name="Li W."/>
            <person name="Zhang P."/>
        </authorList>
    </citation>
    <scope>NUCLEOTIDE SEQUENCE [LARGE SCALE GENOMIC DNA]</scope>
    <source>
        <strain evidence="5">DYQJB</strain>
        <tissue evidence="5">Leaf</tissue>
    </source>
</reference>
<dbReference type="PROSITE" id="PS51450">
    <property type="entry name" value="LRR"/>
    <property type="match status" value="1"/>
</dbReference>
<dbReference type="SUPFAM" id="SSF52540">
    <property type="entry name" value="P-loop containing nucleoside triphosphate hydrolases"/>
    <property type="match status" value="1"/>
</dbReference>
<evidence type="ECO:0000256" key="3">
    <source>
        <dbReference type="ARBA" id="ARBA00022821"/>
    </source>
</evidence>
<dbReference type="Gene3D" id="3.40.50.300">
    <property type="entry name" value="P-loop containing nucleotide triphosphate hydrolases"/>
    <property type="match status" value="1"/>
</dbReference>
<keyword evidence="1" id="KW-0433">Leucine-rich repeat</keyword>
<dbReference type="Proteomes" id="UP001603857">
    <property type="component" value="Unassembled WGS sequence"/>
</dbReference>
<dbReference type="InterPro" id="IPR035897">
    <property type="entry name" value="Toll_tir_struct_dom_sf"/>
</dbReference>
<dbReference type="SUPFAM" id="SSF52200">
    <property type="entry name" value="Toll/Interleukin receptor TIR domain"/>
    <property type="match status" value="1"/>
</dbReference>
<evidence type="ECO:0000256" key="2">
    <source>
        <dbReference type="ARBA" id="ARBA00022737"/>
    </source>
</evidence>
<comment type="caution">
    <text evidence="5">The sequence shown here is derived from an EMBL/GenBank/DDBJ whole genome shotgun (WGS) entry which is preliminary data.</text>
</comment>
<dbReference type="Pfam" id="PF23282">
    <property type="entry name" value="WHD_ROQ1"/>
    <property type="match status" value="1"/>
</dbReference>
<dbReference type="InterPro" id="IPR044974">
    <property type="entry name" value="Disease_R_plants"/>
</dbReference>
<dbReference type="PRINTS" id="PR00364">
    <property type="entry name" value="DISEASERSIST"/>
</dbReference>
<keyword evidence="3" id="KW-0611">Plant defense</keyword>
<evidence type="ECO:0000256" key="1">
    <source>
        <dbReference type="ARBA" id="ARBA00022614"/>
    </source>
</evidence>
<dbReference type="PANTHER" id="PTHR11017">
    <property type="entry name" value="LEUCINE-RICH REPEAT-CONTAINING PROTEIN"/>
    <property type="match status" value="1"/>
</dbReference>
<feature type="domain" description="TIR" evidence="4">
    <location>
        <begin position="17"/>
        <end position="177"/>
    </location>
</feature>
<gene>
    <name evidence="5" type="ORF">Fmac_005532</name>
</gene>
<dbReference type="SUPFAM" id="SSF52058">
    <property type="entry name" value="L domain-like"/>
    <property type="match status" value="2"/>
</dbReference>
<sequence length="1534" mass="171878">MLPESDVIAATPGAFRLRWDVFLSFRGSDTRGSITKGLYESLQARGVRVFLDDVGLERGEEIAHGLMEAIDDSAAFIVIISQDYASSHWCLEELTKISDSRRLVLPVFYRVDPTHVRHQTGPFQAGFSSHQHRFGENNVSKWRAALKKVGGIAGWVFNGSEEDNLIRRLVQRVMKELSNTPLGVSEFAVGLDERVEKVMKLLEVQSNGVKVLGLHGMGGIGKTTLAKALFNALVNRFEHRCFISSVREVSAKGDGGLVSLQSKVIEDLFPGARSPAISDVNVGLAYIKARVSETRILLVLDDVDDVKQLHALIGKREWFYDGSRVIITTRDIQVLPDSHVNELYEVTELELSEALELFSFHAMRRNKPPEYLEKLSEKIVSLTGRMPLAVEVFGSYLFGKRRVEEWEDAVEKLSEIRPQHLQDVLKISFDGLDEEEKSIFLDIACLFVQMGMKRVDVIDVLRGCGFRGEIAITVLVQKCLIKITRDDTLRMHDQIRDMGRQIVLDENLVNPGMRSRLWDRAQIMAVLKGHTGTRSIQGIAFDFEEERFYRSKTRPTFTKNLQWRSSLRNVSAYIKSEPNKEVVLHTKSFKAMVNLKQLQINNLKLEGKFLPAELKWLQWQGCPLGRMPLKFWPRGLTVLDLRNSQKIDTLWAWNGSKVPLNLMVLNLSNCTQLTGIPDLSGCQHLEKIDLENCINLTKIHESVGSLSTLRSLNLTLCSNLINLPIDVSGLKSIESLFLSGCYKLKSLPENIGILKSMKALHADDTAIAELPQSIFRLAKLERLVLDGCQHLRRLPSSIGHLCSLQELSLYGSGLEELPESIGTLTNLEKLNVMWCESLTVIPDSIGNLMSLAQLLFGKTAIKELPSAIDSLSYLRELSVENCKFLTSLPTSIKTLASLIELQLNGTAISNLPDEIGGMKLLRKLEMMNCKNLEYLPESIGHLASLTTLNMSNGNIRELPESIGLLENLVTLTLNKCRMLRKLPDSVGNLKSLYHLFMEETAVEKLPESFGMLSCLRTLRMAKKPHSNPNDNSFLTEPDENPNPFVITSSFCSLTLLTELDARAWRISGEIPDQFENLSALETLNLSLNDFHSLPSSLKGLSILKVLSLRNCTQLISLPSVPSSLIKLNAENCSELETIHDMSNLENLQELTLTNCVKLVDIPGLESLKSLRRLYLSGCTSCSSRIRKRLSKVAFRNLQNLSMPGGKLPEWFSGQTVSFSKSKNLDLKGVFVGVVLSINHNIDIPNVNRDDLPGVIDVEANVLKHGKPLFRTTLIIPGVPRTDEENIHLCRFHDYHPLISFLKDADTLCVSKKNPPFDEGLELKQCGVHLIFEGDDDYDGGEESLDKGLQSFSEKLANFFTNYEDDHTPHKQLAKLESDIAGVTAHRMRKTKRGISYLGPRGHHLFPTTLNPREGDKVPKHDDDFGIVPSGGEGLERDTGILDGVGVLDGEGAVGVEDLEEVVEEEEALDEDNGFGRFDIFVFMVEEGQQLRSPWWRTLGFVKRLRYFESMDSMKLVVLLCALCRIMIVFDLLSG</sequence>
<dbReference type="InterPro" id="IPR000157">
    <property type="entry name" value="TIR_dom"/>
</dbReference>
<dbReference type="PANTHER" id="PTHR11017:SF385">
    <property type="entry name" value="DISEASE RESISTANCE PROTEIN (TIR-NBS-LRR CLASS)-RELATED"/>
    <property type="match status" value="1"/>
</dbReference>
<dbReference type="SMART" id="SM00255">
    <property type="entry name" value="TIR"/>
    <property type="match status" value="1"/>
</dbReference>
<dbReference type="Gene3D" id="1.10.8.430">
    <property type="entry name" value="Helical domain of apoptotic protease-activating factors"/>
    <property type="match status" value="1"/>
</dbReference>
<dbReference type="SMART" id="SM00367">
    <property type="entry name" value="LRR_CC"/>
    <property type="match status" value="5"/>
</dbReference>
<evidence type="ECO:0000259" key="4">
    <source>
        <dbReference type="PROSITE" id="PS50104"/>
    </source>
</evidence>
<accession>A0ABD1N814</accession>
<evidence type="ECO:0000313" key="5">
    <source>
        <dbReference type="EMBL" id="KAL2344247.1"/>
    </source>
</evidence>
<dbReference type="SMART" id="SM00369">
    <property type="entry name" value="LRR_TYP"/>
    <property type="match status" value="5"/>
</dbReference>
<dbReference type="Pfam" id="PF00931">
    <property type="entry name" value="NB-ARC"/>
    <property type="match status" value="1"/>
</dbReference>
<dbReference type="GO" id="GO:0051707">
    <property type="term" value="P:response to other organism"/>
    <property type="evidence" value="ECO:0007669"/>
    <property type="project" value="UniProtKB-ARBA"/>
</dbReference>
<name>A0ABD1N814_9FABA</name>
<dbReference type="PROSITE" id="PS50104">
    <property type="entry name" value="TIR"/>
    <property type="match status" value="1"/>
</dbReference>
<dbReference type="InterPro" id="IPR032675">
    <property type="entry name" value="LRR_dom_sf"/>
</dbReference>
<dbReference type="GO" id="GO:0006952">
    <property type="term" value="P:defense response"/>
    <property type="evidence" value="ECO:0007669"/>
    <property type="project" value="UniProtKB-KW"/>
</dbReference>
<keyword evidence="6" id="KW-1185">Reference proteome</keyword>
<dbReference type="InterPro" id="IPR058192">
    <property type="entry name" value="WHD_ROQ1-like"/>
</dbReference>
<dbReference type="InterPro" id="IPR001611">
    <property type="entry name" value="Leu-rich_rpt"/>
</dbReference>
<dbReference type="Pfam" id="PF01582">
    <property type="entry name" value="TIR"/>
    <property type="match status" value="1"/>
</dbReference>
<dbReference type="InterPro" id="IPR042197">
    <property type="entry name" value="Apaf_helical"/>
</dbReference>
<organism evidence="5 6">
    <name type="scientific">Flemingia macrophylla</name>
    <dbReference type="NCBI Taxonomy" id="520843"/>
    <lineage>
        <taxon>Eukaryota</taxon>
        <taxon>Viridiplantae</taxon>
        <taxon>Streptophyta</taxon>
        <taxon>Embryophyta</taxon>
        <taxon>Tracheophyta</taxon>
        <taxon>Spermatophyta</taxon>
        <taxon>Magnoliopsida</taxon>
        <taxon>eudicotyledons</taxon>
        <taxon>Gunneridae</taxon>
        <taxon>Pentapetalae</taxon>
        <taxon>rosids</taxon>
        <taxon>fabids</taxon>
        <taxon>Fabales</taxon>
        <taxon>Fabaceae</taxon>
        <taxon>Papilionoideae</taxon>
        <taxon>50 kb inversion clade</taxon>
        <taxon>NPAAA clade</taxon>
        <taxon>indigoferoid/millettioid clade</taxon>
        <taxon>Phaseoleae</taxon>
        <taxon>Flemingia</taxon>
    </lineage>
</organism>
<dbReference type="Gene3D" id="3.40.50.10140">
    <property type="entry name" value="Toll/interleukin-1 receptor homology (TIR) domain"/>
    <property type="match status" value="1"/>
</dbReference>
<proteinExistence type="predicted"/>